<accession>A0ABY7VNN0</accession>
<name>A0ABY7VNN0_9BACT</name>
<protein>
    <recommendedName>
        <fullName evidence="3">NADPH-dependent FMN reductase-like domain-containing protein</fullName>
    </recommendedName>
</protein>
<evidence type="ECO:0008006" key="3">
    <source>
        <dbReference type="Google" id="ProtNLM"/>
    </source>
</evidence>
<gene>
    <name evidence="1" type="ORF">PQO03_05985</name>
</gene>
<dbReference type="EMBL" id="CP117811">
    <property type="protein sequence ID" value="WDE95269.1"/>
    <property type="molecule type" value="Genomic_DNA"/>
</dbReference>
<dbReference type="RefSeq" id="WP_274148676.1">
    <property type="nucleotide sequence ID" value="NZ_CP117811.1"/>
</dbReference>
<evidence type="ECO:0000313" key="1">
    <source>
        <dbReference type="EMBL" id="WDE95269.1"/>
    </source>
</evidence>
<keyword evidence="2" id="KW-1185">Reference proteome</keyword>
<reference evidence="1 2" key="1">
    <citation type="submission" date="2023-02" db="EMBL/GenBank/DDBJ databases">
        <title>Genome sequence of Lentisphaera profundi SAORIC-696.</title>
        <authorList>
            <person name="Kim e."/>
            <person name="Cho J.-C."/>
            <person name="Choi A."/>
            <person name="Kang I."/>
        </authorList>
    </citation>
    <scope>NUCLEOTIDE SEQUENCE [LARGE SCALE GENOMIC DNA]</scope>
    <source>
        <strain evidence="1 2">SAORIC-696</strain>
    </source>
</reference>
<sequence>MKKTVIIGTSLNVDSRSQELAQIFEEKLTNKKIDVCRFDMREFSQLEL</sequence>
<dbReference type="Proteomes" id="UP001214250">
    <property type="component" value="Chromosome 1"/>
</dbReference>
<proteinExistence type="predicted"/>
<organism evidence="1 2">
    <name type="scientific">Lentisphaera profundi</name>
    <dbReference type="NCBI Taxonomy" id="1658616"/>
    <lineage>
        <taxon>Bacteria</taxon>
        <taxon>Pseudomonadati</taxon>
        <taxon>Lentisphaerota</taxon>
        <taxon>Lentisphaeria</taxon>
        <taxon>Lentisphaerales</taxon>
        <taxon>Lentisphaeraceae</taxon>
        <taxon>Lentisphaera</taxon>
    </lineage>
</organism>
<evidence type="ECO:0000313" key="2">
    <source>
        <dbReference type="Proteomes" id="UP001214250"/>
    </source>
</evidence>